<dbReference type="Proteomes" id="UP000647424">
    <property type="component" value="Unassembled WGS sequence"/>
</dbReference>
<dbReference type="EMBL" id="JACYFT010000012">
    <property type="protein sequence ID" value="MBD8052036.1"/>
    <property type="molecule type" value="Genomic_DNA"/>
</dbReference>
<name>A0A927FJD1_9BURK</name>
<evidence type="ECO:0000313" key="2">
    <source>
        <dbReference type="Proteomes" id="UP000647424"/>
    </source>
</evidence>
<evidence type="ECO:0000313" key="1">
    <source>
        <dbReference type="EMBL" id="MBD8052036.1"/>
    </source>
</evidence>
<gene>
    <name evidence="1" type="ORF">IC609_15975</name>
</gene>
<accession>A0A927FJD1</accession>
<dbReference type="AlphaFoldDB" id="A0A927FJD1"/>
<reference evidence="1" key="1">
    <citation type="submission" date="2020-09" db="EMBL/GenBank/DDBJ databases">
        <title>Genome seq and assembly of Limnohabitants sp.</title>
        <authorList>
            <person name="Chhetri G."/>
        </authorList>
    </citation>
    <scope>NUCLEOTIDE SEQUENCE</scope>
    <source>
        <strain evidence="1">JUR4</strain>
    </source>
</reference>
<proteinExistence type="predicted"/>
<comment type="caution">
    <text evidence="1">The sequence shown here is derived from an EMBL/GenBank/DDBJ whole genome shotgun (WGS) entry which is preliminary data.</text>
</comment>
<keyword evidence="2" id="KW-1185">Reference proteome</keyword>
<dbReference type="RefSeq" id="WP_191820527.1">
    <property type="nucleotide sequence ID" value="NZ_JACYFT010000012.1"/>
</dbReference>
<protein>
    <submittedName>
        <fullName evidence="1">Uncharacterized protein</fullName>
    </submittedName>
</protein>
<organism evidence="1 2">
    <name type="scientific">Limnohabitans radicicola</name>
    <dbReference type="NCBI Taxonomy" id="2771427"/>
    <lineage>
        <taxon>Bacteria</taxon>
        <taxon>Pseudomonadati</taxon>
        <taxon>Pseudomonadota</taxon>
        <taxon>Betaproteobacteria</taxon>
        <taxon>Burkholderiales</taxon>
        <taxon>Comamonadaceae</taxon>
        <taxon>Limnohabitans</taxon>
    </lineage>
</organism>
<sequence>MSTSLVAHLSRSGDVHIVDSDAIPHTDDLHPIMGIAVAVMNAGYTGLAIDELKLSNGRIAHALDVNLATPEGRLLQELSHQVISGKEVPNIRTVLAGLQRAYKASGNSGSAA</sequence>